<dbReference type="Gene3D" id="1.10.150.130">
    <property type="match status" value="1"/>
</dbReference>
<dbReference type="InterPro" id="IPR004107">
    <property type="entry name" value="Integrase_SAM-like_N"/>
</dbReference>
<evidence type="ECO:0000259" key="7">
    <source>
        <dbReference type="PROSITE" id="PS51898"/>
    </source>
</evidence>
<sequence length="459" mass="52517">MASIVKRGRSYAVVYYEGVGKKRQQVWESGLSYTAAKSRKAKIELEQANSEQGNPDKKDMTVSEFLYEFIEKYGAKKWVASTYDGNTGLLENYVHPYLGDKKLRTVKTKTVDDYYHFLETEAEPATNMGRPMREHITASTIHDIHKVLRCAFNLAVRWEYIGKNPFLNATLPEHQEKERAVLSPEQVLRVLKFTCRPEYYDYYMMHCAILIAVGCTLRGGEIGGLQWDRVYYDQQAMNIDRVIDRVSKKNMEKLSKMEIMYTFPNLYPGTKTTIVLKQPKTEGSVRVVKSPSNVLEALSVLKEIQSKLKEELGADGYMDYNLVICQANGRPIMTEHLNKRFKDILAEMNDPEIDPEEIVFHSLRHTSASTKLTLSNGDYNSVKQAGGWANLEMLTRRYGAHSFANDRERLNQRMDDFLEGNTEKETKPTNTEQVLKVLAQADPALLMEIVKSIQSANKS</sequence>
<dbReference type="GO" id="GO:0003677">
    <property type="term" value="F:DNA binding"/>
    <property type="evidence" value="ECO:0007669"/>
    <property type="project" value="UniProtKB-UniRule"/>
</dbReference>
<dbReference type="PROSITE" id="PS51900">
    <property type="entry name" value="CB"/>
    <property type="match status" value="1"/>
</dbReference>
<evidence type="ECO:0000256" key="4">
    <source>
        <dbReference type="ARBA" id="ARBA00023125"/>
    </source>
</evidence>
<dbReference type="Pfam" id="PF00589">
    <property type="entry name" value="Phage_integrase"/>
    <property type="match status" value="1"/>
</dbReference>
<keyword evidence="3" id="KW-0229">DNA integration</keyword>
<dbReference type="InterPro" id="IPR044068">
    <property type="entry name" value="CB"/>
</dbReference>
<dbReference type="PANTHER" id="PTHR30349:SF41">
    <property type="entry name" value="INTEGRASE_RECOMBINASE PROTEIN MJ0367-RELATED"/>
    <property type="match status" value="1"/>
</dbReference>
<evidence type="ECO:0000259" key="8">
    <source>
        <dbReference type="PROSITE" id="PS51900"/>
    </source>
</evidence>
<evidence type="ECO:0000256" key="5">
    <source>
        <dbReference type="ARBA" id="ARBA00023172"/>
    </source>
</evidence>
<dbReference type="EMBL" id="CACRUA010000081">
    <property type="protein sequence ID" value="VYU81856.1"/>
    <property type="molecule type" value="Genomic_DNA"/>
</dbReference>
<dbReference type="InterPro" id="IPR010998">
    <property type="entry name" value="Integrase_recombinase_N"/>
</dbReference>
<dbReference type="SUPFAM" id="SSF56349">
    <property type="entry name" value="DNA breaking-rejoining enzymes"/>
    <property type="match status" value="1"/>
</dbReference>
<evidence type="ECO:0000256" key="1">
    <source>
        <dbReference type="ARBA" id="ARBA00003283"/>
    </source>
</evidence>
<dbReference type="InterPro" id="IPR013762">
    <property type="entry name" value="Integrase-like_cat_sf"/>
</dbReference>
<organism evidence="9">
    <name type="scientific">Clostridium symbiosum</name>
    <name type="common">Bacteroides symbiosus</name>
    <dbReference type="NCBI Taxonomy" id="1512"/>
    <lineage>
        <taxon>Bacteria</taxon>
        <taxon>Bacillati</taxon>
        <taxon>Bacillota</taxon>
        <taxon>Clostridia</taxon>
        <taxon>Lachnospirales</taxon>
        <taxon>Lachnospiraceae</taxon>
        <taxon>Otoolea</taxon>
    </lineage>
</organism>
<dbReference type="GO" id="GO:0015074">
    <property type="term" value="P:DNA integration"/>
    <property type="evidence" value="ECO:0007669"/>
    <property type="project" value="UniProtKB-KW"/>
</dbReference>
<name>A0A6N3HY14_CLOSY</name>
<dbReference type="Gene3D" id="1.10.443.10">
    <property type="entry name" value="Intergrase catalytic core"/>
    <property type="match status" value="1"/>
</dbReference>
<dbReference type="Pfam" id="PF14659">
    <property type="entry name" value="Phage_int_SAM_3"/>
    <property type="match status" value="1"/>
</dbReference>
<comment type="function">
    <text evidence="1">Site-specific tyrosine recombinase, which acts by catalyzing the cutting and rejoining of the recombining DNA molecules.</text>
</comment>
<dbReference type="InterPro" id="IPR050090">
    <property type="entry name" value="Tyrosine_recombinase_XerCD"/>
</dbReference>
<accession>A0A6N3HY14</accession>
<feature type="domain" description="Tyr recombinase" evidence="7">
    <location>
        <begin position="177"/>
        <end position="415"/>
    </location>
</feature>
<dbReference type="GO" id="GO:0006310">
    <property type="term" value="P:DNA recombination"/>
    <property type="evidence" value="ECO:0007669"/>
    <property type="project" value="UniProtKB-KW"/>
</dbReference>
<evidence type="ECO:0000256" key="3">
    <source>
        <dbReference type="ARBA" id="ARBA00022908"/>
    </source>
</evidence>
<evidence type="ECO:0000256" key="6">
    <source>
        <dbReference type="PROSITE-ProRule" id="PRU01248"/>
    </source>
</evidence>
<proteinExistence type="inferred from homology"/>
<keyword evidence="4 6" id="KW-0238">DNA-binding</keyword>
<dbReference type="InterPro" id="IPR002104">
    <property type="entry name" value="Integrase_catalytic"/>
</dbReference>
<reference evidence="9" key="1">
    <citation type="submission" date="2019-11" db="EMBL/GenBank/DDBJ databases">
        <authorList>
            <person name="Feng L."/>
        </authorList>
    </citation>
    <scope>NUCLEOTIDE SEQUENCE</scope>
    <source>
        <strain evidence="9">CsymbiosumLFYP84</strain>
    </source>
</reference>
<dbReference type="AlphaFoldDB" id="A0A6N3HY14"/>
<dbReference type="PROSITE" id="PS51898">
    <property type="entry name" value="TYR_RECOMBINASE"/>
    <property type="match status" value="1"/>
</dbReference>
<feature type="domain" description="Core-binding (CB)" evidence="8">
    <location>
        <begin position="60"/>
        <end position="156"/>
    </location>
</feature>
<keyword evidence="5" id="KW-0233">DNA recombination</keyword>
<dbReference type="InterPro" id="IPR011010">
    <property type="entry name" value="DNA_brk_join_enz"/>
</dbReference>
<dbReference type="PANTHER" id="PTHR30349">
    <property type="entry name" value="PHAGE INTEGRASE-RELATED"/>
    <property type="match status" value="1"/>
</dbReference>
<protein>
    <submittedName>
        <fullName evidence="9">Transposase from transposon Tn916</fullName>
    </submittedName>
</protein>
<gene>
    <name evidence="9" type="primary">Int-Tn_7</name>
    <name evidence="9" type="ORF">CSLFYP84_04485</name>
</gene>
<evidence type="ECO:0000313" key="9">
    <source>
        <dbReference type="EMBL" id="VYU81856.1"/>
    </source>
</evidence>
<comment type="similarity">
    <text evidence="2">Belongs to the 'phage' integrase family.</text>
</comment>
<evidence type="ECO:0000256" key="2">
    <source>
        <dbReference type="ARBA" id="ARBA00008857"/>
    </source>
</evidence>